<reference evidence="1 2" key="1">
    <citation type="submission" date="2018-11" db="EMBL/GenBank/DDBJ databases">
        <title>Sequencing the genomes of 1000 actinobacteria strains.</title>
        <authorList>
            <person name="Klenk H.-P."/>
        </authorList>
    </citation>
    <scope>NUCLEOTIDE SEQUENCE [LARGE SCALE GENOMIC DNA]</scope>
    <source>
        <strain evidence="1 2">DSM 44231</strain>
    </source>
</reference>
<protein>
    <submittedName>
        <fullName evidence="1">Squalene-hopene/tetraprenyl-beta-curcumene cyclase</fullName>
    </submittedName>
</protein>
<proteinExistence type="predicted"/>
<evidence type="ECO:0000313" key="2">
    <source>
        <dbReference type="Proteomes" id="UP000268727"/>
    </source>
</evidence>
<name>A0A3N1GX54_9PSEU</name>
<dbReference type="Gene3D" id="1.50.10.20">
    <property type="match status" value="2"/>
</dbReference>
<organism evidence="1 2">
    <name type="scientific">Saccharothrix texasensis</name>
    <dbReference type="NCBI Taxonomy" id="103734"/>
    <lineage>
        <taxon>Bacteria</taxon>
        <taxon>Bacillati</taxon>
        <taxon>Actinomycetota</taxon>
        <taxon>Actinomycetes</taxon>
        <taxon>Pseudonocardiales</taxon>
        <taxon>Pseudonocardiaceae</taxon>
        <taxon>Saccharothrix</taxon>
    </lineage>
</organism>
<dbReference type="CDD" id="cd00688">
    <property type="entry name" value="ISOPREN_C2_like"/>
    <property type="match status" value="1"/>
</dbReference>
<dbReference type="RefSeq" id="WP_123741087.1">
    <property type="nucleotide sequence ID" value="NZ_RJKM01000001.1"/>
</dbReference>
<dbReference type="AlphaFoldDB" id="A0A3N1GX54"/>
<comment type="caution">
    <text evidence="1">The sequence shown here is derived from an EMBL/GenBank/DDBJ whole genome shotgun (WGS) entry which is preliminary data.</text>
</comment>
<dbReference type="SUPFAM" id="SSF48239">
    <property type="entry name" value="Terpenoid cyclases/Protein prenyltransferases"/>
    <property type="match status" value="2"/>
</dbReference>
<sequence length="524" mass="56012">MTGLELSTPRTASAPAGPAAARDRLARALAARVTERGAVEERCASRALDTVLVLVLLRETGLFPDARRRMERHLLDHPADNPFDQALADRALGRPGDEAHQRVWSWLNGFEHFSGERKRVLFTTVLAAVGVPGFAMPHPSDGVEHRGLVPWVELSLRAAEVLRSSASGHRPDTEVTSLLRALAHGSRKTVWEGYVFAHALVLLAVHRHSPGHPVVAEGLAGLLTVQNEDGGMPAFDGLDVFCTATTGLALLAAGRTRRDGLLAMGDHLSGAQRPDGGWAYTEGVAQSDSDDTAYCLQLLTALSPRRYADQIAAGLSYLAGLANPDGGFPTFLRGHPSEITMTAGALTALRPHRDRHPDVVGAALGFLLDSQQPDGTYERSWSLSEANAVYRCVTALRAAAPGEGQERNRRIDHAVTAAVGRLARTQQGNGGWGQLPDRPADALSTSYALLATHPWQTSPVHQAGLAYLLTQQGADGRVVSRPDQAAPRPLPYDFPVLADAFALLALSGRDPANPAGHSPRRATR</sequence>
<evidence type="ECO:0000313" key="1">
    <source>
        <dbReference type="EMBL" id="ROP34835.1"/>
    </source>
</evidence>
<dbReference type="Proteomes" id="UP000268727">
    <property type="component" value="Unassembled WGS sequence"/>
</dbReference>
<dbReference type="OrthoDB" id="9758578at2"/>
<accession>A0A3N1GX54</accession>
<dbReference type="UniPathway" id="UPA00337"/>
<dbReference type="EMBL" id="RJKM01000001">
    <property type="protein sequence ID" value="ROP34835.1"/>
    <property type="molecule type" value="Genomic_DNA"/>
</dbReference>
<keyword evidence="2" id="KW-1185">Reference proteome</keyword>
<dbReference type="InterPro" id="IPR008930">
    <property type="entry name" value="Terpenoid_cyclase/PrenylTrfase"/>
</dbReference>
<gene>
    <name evidence="1" type="ORF">EDD40_0039</name>
</gene>